<dbReference type="Pfam" id="PF08334">
    <property type="entry name" value="T2SSG"/>
    <property type="match status" value="1"/>
</dbReference>
<keyword evidence="8 10" id="KW-1133">Transmembrane helix</keyword>
<dbReference type="Pfam" id="PF07963">
    <property type="entry name" value="N_methyl"/>
    <property type="match status" value="1"/>
</dbReference>
<dbReference type="STRING" id="80878.RP29_03205"/>
<dbReference type="InterPro" id="IPR045584">
    <property type="entry name" value="Pilin-like"/>
</dbReference>
<evidence type="ECO:0000313" key="13">
    <source>
        <dbReference type="Proteomes" id="UP000032566"/>
    </source>
</evidence>
<reference evidence="12 13" key="1">
    <citation type="submission" date="2014-12" db="EMBL/GenBank/DDBJ databases">
        <title>Isolation of bacteria from lake water.</title>
        <authorList>
            <person name="Sheng K.-Y."/>
            <person name="Chin P.-S."/>
            <person name="Chan K.-G."/>
            <person name="Tan G.S."/>
        </authorList>
    </citation>
    <scope>NUCLEOTIDE SEQUENCE [LARGE SCALE GENOMIC DNA]</scope>
    <source>
        <strain evidence="12 13">KY4</strain>
    </source>
</reference>
<feature type="transmembrane region" description="Helical" evidence="10">
    <location>
        <begin position="24"/>
        <end position="43"/>
    </location>
</feature>
<dbReference type="Gene3D" id="3.30.700.10">
    <property type="entry name" value="Glycoprotein, Type 4 Pilin"/>
    <property type="match status" value="1"/>
</dbReference>
<dbReference type="GO" id="GO:0015628">
    <property type="term" value="P:protein secretion by the type II secretion system"/>
    <property type="evidence" value="ECO:0007669"/>
    <property type="project" value="InterPro"/>
</dbReference>
<comment type="subcellular location">
    <subcellularLocation>
        <location evidence="1">Cell inner membrane</location>
        <topology evidence="1">Single-pass membrane protein</topology>
    </subcellularLocation>
</comment>
<keyword evidence="9 10" id="KW-0472">Membrane</keyword>
<dbReference type="PRINTS" id="PR00813">
    <property type="entry name" value="BCTERIALGSPG"/>
</dbReference>
<dbReference type="EMBL" id="JXYQ01000008">
    <property type="protein sequence ID" value="KJA11980.1"/>
    <property type="molecule type" value="Genomic_DNA"/>
</dbReference>
<evidence type="ECO:0000313" key="12">
    <source>
        <dbReference type="EMBL" id="KJA11980.1"/>
    </source>
</evidence>
<dbReference type="PATRIC" id="fig|80878.5.peg.3967"/>
<dbReference type="InterPro" id="IPR013545">
    <property type="entry name" value="T2SS_protein-GspG_C"/>
</dbReference>
<evidence type="ECO:0000256" key="2">
    <source>
        <dbReference type="ARBA" id="ARBA00009984"/>
    </source>
</evidence>
<evidence type="ECO:0000256" key="3">
    <source>
        <dbReference type="ARBA" id="ARBA00020042"/>
    </source>
</evidence>
<name>A0A0D7KCI5_9BURK</name>
<dbReference type="NCBIfam" id="TIGR01710">
    <property type="entry name" value="typeII_sec_gspG"/>
    <property type="match status" value="1"/>
</dbReference>
<evidence type="ECO:0000256" key="6">
    <source>
        <dbReference type="ARBA" id="ARBA00022519"/>
    </source>
</evidence>
<keyword evidence="6" id="KW-0997">Cell inner membrane</keyword>
<keyword evidence="13" id="KW-1185">Reference proteome</keyword>
<evidence type="ECO:0000256" key="1">
    <source>
        <dbReference type="ARBA" id="ARBA00004377"/>
    </source>
</evidence>
<keyword evidence="7 10" id="KW-0812">Transmembrane</keyword>
<keyword evidence="4" id="KW-1003">Cell membrane</keyword>
<evidence type="ECO:0000259" key="11">
    <source>
        <dbReference type="Pfam" id="PF08334"/>
    </source>
</evidence>
<evidence type="ECO:0000256" key="8">
    <source>
        <dbReference type="ARBA" id="ARBA00022989"/>
    </source>
</evidence>
<dbReference type="GO" id="GO:0015627">
    <property type="term" value="C:type II protein secretion system complex"/>
    <property type="evidence" value="ECO:0007669"/>
    <property type="project" value="InterPro"/>
</dbReference>
<protein>
    <recommendedName>
        <fullName evidence="3">Type II secretion system core protein G</fullName>
    </recommendedName>
</protein>
<evidence type="ECO:0000256" key="4">
    <source>
        <dbReference type="ARBA" id="ARBA00022475"/>
    </source>
</evidence>
<dbReference type="InterPro" id="IPR010054">
    <property type="entry name" value="Type2_sec_GspG"/>
</dbReference>
<dbReference type="InterPro" id="IPR012902">
    <property type="entry name" value="N_methyl_site"/>
</dbReference>
<evidence type="ECO:0000256" key="9">
    <source>
        <dbReference type="ARBA" id="ARBA00023136"/>
    </source>
</evidence>
<dbReference type="GO" id="GO:0005886">
    <property type="term" value="C:plasma membrane"/>
    <property type="evidence" value="ECO:0007669"/>
    <property type="project" value="UniProtKB-SubCell"/>
</dbReference>
<organism evidence="12 13">
    <name type="scientific">Acidovorax temperans</name>
    <dbReference type="NCBI Taxonomy" id="80878"/>
    <lineage>
        <taxon>Bacteria</taxon>
        <taxon>Pseudomonadati</taxon>
        <taxon>Pseudomonadota</taxon>
        <taxon>Betaproteobacteria</taxon>
        <taxon>Burkholderiales</taxon>
        <taxon>Comamonadaceae</taxon>
        <taxon>Acidovorax</taxon>
    </lineage>
</organism>
<dbReference type="PANTHER" id="PTHR30093:SF44">
    <property type="entry name" value="TYPE II SECRETION SYSTEM CORE PROTEIN G"/>
    <property type="match status" value="1"/>
</dbReference>
<dbReference type="InterPro" id="IPR000983">
    <property type="entry name" value="Bac_GSPG_pilin"/>
</dbReference>
<dbReference type="SUPFAM" id="SSF54523">
    <property type="entry name" value="Pili subunits"/>
    <property type="match status" value="1"/>
</dbReference>
<keyword evidence="5" id="KW-0488">Methylation</keyword>
<dbReference type="AlphaFoldDB" id="A0A0D7KCI5"/>
<dbReference type="PROSITE" id="PS00409">
    <property type="entry name" value="PROKAR_NTER_METHYL"/>
    <property type="match status" value="1"/>
</dbReference>
<evidence type="ECO:0000256" key="10">
    <source>
        <dbReference type="SAM" id="Phobius"/>
    </source>
</evidence>
<gene>
    <name evidence="12" type="ORF">RP29_03205</name>
</gene>
<dbReference type="PANTHER" id="PTHR30093">
    <property type="entry name" value="GENERAL SECRETION PATHWAY PROTEIN G"/>
    <property type="match status" value="1"/>
</dbReference>
<accession>A0A0D7KCI5</accession>
<feature type="domain" description="Type II secretion system protein GspG C-terminal" evidence="11">
    <location>
        <begin position="46"/>
        <end position="150"/>
    </location>
</feature>
<comment type="similarity">
    <text evidence="2">Belongs to the GSP G family.</text>
</comment>
<sequence length="152" mass="16121">MANKLVQRILGQAPRASMRLSKGFTLIELLVVLAILTMLAGLVGPKVLNQLGGAKSKTASVQIADLDKSLELFKLDVGRYPTTEEGLDALMKRPGSVNGWNGPYLKGELPKDPWGNAYRYANPGNGSFEIVSLGSDGAPGGEGEAADIRNKP</sequence>
<evidence type="ECO:0000256" key="7">
    <source>
        <dbReference type="ARBA" id="ARBA00022692"/>
    </source>
</evidence>
<comment type="caution">
    <text evidence="12">The sequence shown here is derived from an EMBL/GenBank/DDBJ whole genome shotgun (WGS) entry which is preliminary data.</text>
</comment>
<dbReference type="NCBIfam" id="TIGR02532">
    <property type="entry name" value="IV_pilin_GFxxxE"/>
    <property type="match status" value="1"/>
</dbReference>
<proteinExistence type="inferred from homology"/>
<evidence type="ECO:0000256" key="5">
    <source>
        <dbReference type="ARBA" id="ARBA00022481"/>
    </source>
</evidence>
<dbReference type="Proteomes" id="UP000032566">
    <property type="component" value="Unassembled WGS sequence"/>
</dbReference>